<dbReference type="SUPFAM" id="SSF160113">
    <property type="entry name" value="YegP-like"/>
    <property type="match status" value="4"/>
</dbReference>
<feature type="region of interest" description="Disordered" evidence="1">
    <location>
        <begin position="41"/>
        <end position="132"/>
    </location>
</feature>
<feature type="domain" description="DUF1508" evidence="3">
    <location>
        <begin position="142"/>
        <end position="180"/>
    </location>
</feature>
<feature type="domain" description="DUF1508" evidence="3">
    <location>
        <begin position="320"/>
        <end position="365"/>
    </location>
</feature>
<protein>
    <submittedName>
        <fullName evidence="4">DUF1508 domain-containing protein</fullName>
    </submittedName>
</protein>
<dbReference type="PANTHER" id="PTHR40606">
    <property type="match status" value="1"/>
</dbReference>
<keyword evidence="2" id="KW-0812">Transmembrane</keyword>
<dbReference type="Pfam" id="PF07411">
    <property type="entry name" value="DUF1508"/>
    <property type="match status" value="4"/>
</dbReference>
<accession>A0A9D1TST2</accession>
<keyword evidence="2" id="KW-0472">Membrane</keyword>
<evidence type="ECO:0000313" key="5">
    <source>
        <dbReference type="Proteomes" id="UP000823990"/>
    </source>
</evidence>
<evidence type="ECO:0000256" key="2">
    <source>
        <dbReference type="SAM" id="Phobius"/>
    </source>
</evidence>
<evidence type="ECO:0000313" key="4">
    <source>
        <dbReference type="EMBL" id="HIW02886.1"/>
    </source>
</evidence>
<evidence type="ECO:0000259" key="3">
    <source>
        <dbReference type="Pfam" id="PF07411"/>
    </source>
</evidence>
<dbReference type="Proteomes" id="UP000823990">
    <property type="component" value="Unassembled WGS sequence"/>
</dbReference>
<name>A0A9D1TST2_9FIRM</name>
<proteinExistence type="predicted"/>
<reference evidence="4" key="2">
    <citation type="submission" date="2021-04" db="EMBL/GenBank/DDBJ databases">
        <authorList>
            <person name="Gilroy R."/>
        </authorList>
    </citation>
    <scope>NUCLEOTIDE SEQUENCE</scope>
    <source>
        <strain evidence="4">12435</strain>
    </source>
</reference>
<comment type="caution">
    <text evidence="4">The sequence shown here is derived from an EMBL/GenBank/DDBJ whole genome shotgun (WGS) entry which is preliminary data.</text>
</comment>
<keyword evidence="2" id="KW-1133">Transmembrane helix</keyword>
<dbReference type="InterPro" id="IPR010879">
    <property type="entry name" value="DUF1508"/>
</dbReference>
<gene>
    <name evidence="4" type="ORF">H9892_06060</name>
</gene>
<dbReference type="AlphaFoldDB" id="A0A9D1TST2"/>
<dbReference type="EMBL" id="DXHS01000097">
    <property type="protein sequence ID" value="HIW02886.1"/>
    <property type="molecule type" value="Genomic_DNA"/>
</dbReference>
<feature type="transmembrane region" description="Helical" evidence="2">
    <location>
        <begin position="12"/>
        <end position="34"/>
    </location>
</feature>
<sequence length="366" mass="39288">MITAAAGTSDIILIIGIIVAAVVLVAIVVIAVLFNRADKKKRANAEADTADGEAAEEQLPPEPSADERRAEEESAAPAAAAAEPVAEQYAETAEPTAETAAEPVTAEEAPSENAADDKKPRPKVAPGVRRPAGSWSVEFKREGEYVAVLSAKNGELMLESEIYSSEEGARSGIATIVRNITGGGKFVIYRDKNGNYYFKLKSSGNKLLCIGEIYRAKDQCEKAVESVRRLAADAPIAGGVSRGDEYIEYKPSPVRVNAKSAPGKWVVKRGDDDMWHAMLYAGNGQLMLATEGVSSQSTALAALDAVRKNAAEGNFVIDRDKFGRYCYKLRNARKSVICIGETYDSLPSCTKAIETVRRYCSTAEVQ</sequence>
<feature type="domain" description="DUF1508" evidence="3">
    <location>
        <begin position="273"/>
        <end position="312"/>
    </location>
</feature>
<reference evidence="4" key="1">
    <citation type="journal article" date="2021" name="PeerJ">
        <title>Extensive microbial diversity within the chicken gut microbiome revealed by metagenomics and culture.</title>
        <authorList>
            <person name="Gilroy R."/>
            <person name="Ravi A."/>
            <person name="Getino M."/>
            <person name="Pursley I."/>
            <person name="Horton D.L."/>
            <person name="Alikhan N.F."/>
            <person name="Baker D."/>
            <person name="Gharbi K."/>
            <person name="Hall N."/>
            <person name="Watson M."/>
            <person name="Adriaenssens E.M."/>
            <person name="Foster-Nyarko E."/>
            <person name="Jarju S."/>
            <person name="Secka A."/>
            <person name="Antonio M."/>
            <person name="Oren A."/>
            <person name="Chaudhuri R.R."/>
            <person name="La Ragione R."/>
            <person name="Hildebrand F."/>
            <person name="Pallen M.J."/>
        </authorList>
    </citation>
    <scope>NUCLEOTIDE SEQUENCE</scope>
    <source>
        <strain evidence="4">12435</strain>
    </source>
</reference>
<feature type="domain" description="DUF1508" evidence="3">
    <location>
        <begin position="191"/>
        <end position="236"/>
    </location>
</feature>
<feature type="compositionally biased region" description="Low complexity" evidence="1">
    <location>
        <begin position="75"/>
        <end position="112"/>
    </location>
</feature>
<organism evidence="4 5">
    <name type="scientific">Candidatus Protoclostridium stercorigallinarum</name>
    <dbReference type="NCBI Taxonomy" id="2838741"/>
    <lineage>
        <taxon>Bacteria</taxon>
        <taxon>Bacillati</taxon>
        <taxon>Bacillota</taxon>
        <taxon>Clostridia</taxon>
        <taxon>Candidatus Protoclostridium</taxon>
    </lineage>
</organism>
<dbReference type="InterPro" id="IPR036913">
    <property type="entry name" value="YegP-like_sf"/>
</dbReference>
<dbReference type="PANTHER" id="PTHR40606:SF1">
    <property type="entry name" value="UPF0339 PROTEIN YEGP"/>
    <property type="match status" value="1"/>
</dbReference>
<dbReference type="Gene3D" id="2.30.29.80">
    <property type="match status" value="2"/>
</dbReference>
<dbReference type="InterPro" id="IPR051141">
    <property type="entry name" value="UPF0339_domain"/>
</dbReference>
<evidence type="ECO:0000256" key="1">
    <source>
        <dbReference type="SAM" id="MobiDB-lite"/>
    </source>
</evidence>